<protein>
    <recommendedName>
        <fullName evidence="10">Maltose/maltodextrin transport system permease protein MalG</fullName>
    </recommendedName>
</protein>
<keyword evidence="9 11" id="KW-0472">Membrane</keyword>
<dbReference type="Gene3D" id="1.10.3720.10">
    <property type="entry name" value="MetI-like"/>
    <property type="match status" value="1"/>
</dbReference>
<dbReference type="PANTHER" id="PTHR32243:SF50">
    <property type="entry name" value="MALTOSE_MALTODEXTRIN TRANSPORT SYSTEM PERMEASE PROTEIN MALG"/>
    <property type="match status" value="1"/>
</dbReference>
<keyword evidence="8 11" id="KW-1133">Transmembrane helix</keyword>
<evidence type="ECO:0000256" key="4">
    <source>
        <dbReference type="ARBA" id="ARBA00022448"/>
    </source>
</evidence>
<gene>
    <name evidence="13" type="ORF">ENP47_02165</name>
</gene>
<evidence type="ECO:0000256" key="5">
    <source>
        <dbReference type="ARBA" id="ARBA00022475"/>
    </source>
</evidence>
<proteinExistence type="inferred from homology"/>
<feature type="transmembrane region" description="Helical" evidence="11">
    <location>
        <begin position="172"/>
        <end position="195"/>
    </location>
</feature>
<evidence type="ECO:0000256" key="9">
    <source>
        <dbReference type="ARBA" id="ARBA00023136"/>
    </source>
</evidence>
<evidence type="ECO:0000256" key="1">
    <source>
        <dbReference type="ARBA" id="ARBA00002264"/>
    </source>
</evidence>
<dbReference type="EMBL" id="DSJL01000006">
    <property type="protein sequence ID" value="HEF64403.1"/>
    <property type="molecule type" value="Genomic_DNA"/>
</dbReference>
<dbReference type="InterPro" id="IPR035906">
    <property type="entry name" value="MetI-like_sf"/>
</dbReference>
<feature type="transmembrane region" description="Helical" evidence="11">
    <location>
        <begin position="83"/>
        <end position="108"/>
    </location>
</feature>
<evidence type="ECO:0000256" key="11">
    <source>
        <dbReference type="RuleBase" id="RU363032"/>
    </source>
</evidence>
<keyword evidence="5" id="KW-1003">Cell membrane</keyword>
<feature type="transmembrane region" description="Helical" evidence="11">
    <location>
        <begin position="115"/>
        <end position="134"/>
    </location>
</feature>
<comment type="similarity">
    <text evidence="3">Belongs to the binding-protein-dependent transport system permease family. MalFG subfamily.</text>
</comment>
<organism evidence="13">
    <name type="scientific">Thermomicrobium roseum</name>
    <dbReference type="NCBI Taxonomy" id="500"/>
    <lineage>
        <taxon>Bacteria</taxon>
        <taxon>Pseudomonadati</taxon>
        <taxon>Thermomicrobiota</taxon>
        <taxon>Thermomicrobia</taxon>
        <taxon>Thermomicrobiales</taxon>
        <taxon>Thermomicrobiaceae</taxon>
        <taxon>Thermomicrobium</taxon>
    </lineage>
</organism>
<dbReference type="PROSITE" id="PS50928">
    <property type="entry name" value="ABC_TM1"/>
    <property type="match status" value="1"/>
</dbReference>
<keyword evidence="4 11" id="KW-0813">Transport</keyword>
<evidence type="ECO:0000256" key="8">
    <source>
        <dbReference type="ARBA" id="ARBA00022989"/>
    </source>
</evidence>
<feature type="domain" description="ABC transmembrane type-1" evidence="12">
    <location>
        <begin position="83"/>
        <end position="326"/>
    </location>
</feature>
<sequence length="341" mass="37632">MALRWRTSPTSPSPLGAIISYLILGFWTFVVLFPLYWLVITAFKLPVHVNEGPTYIPFVDFQPSLHAWRYILVDLGNDTLRPYLNTVVVGVTSSILTLMFGAAATYGLSRFTYRVRLATALVFLGFAVLAAVGIQLGLPWQLAVAGGLGAFALARAAALRRVGGPRLGNADIAFWMISQRMLPPVAIVIPIYILFQRLGMLDTRTALVVAYVAANLPIAVWLLRDYFRTIPLELEESAAIDGANRYQILWRIVLPLSLPGLVATFLFIFVLAWNEYLLALFLSSAKAQTMPLLVAAQNATRGPQWWYMSVLILLMIGPVIALAIVLERYIARGLLLGAVRG</sequence>
<dbReference type="PANTHER" id="PTHR32243">
    <property type="entry name" value="MALTOSE TRANSPORT SYSTEM PERMEASE-RELATED"/>
    <property type="match status" value="1"/>
</dbReference>
<evidence type="ECO:0000256" key="3">
    <source>
        <dbReference type="ARBA" id="ARBA00009047"/>
    </source>
</evidence>
<dbReference type="SUPFAM" id="SSF161098">
    <property type="entry name" value="MetI-like"/>
    <property type="match status" value="2"/>
</dbReference>
<keyword evidence="7 11" id="KW-0812">Transmembrane</keyword>
<feature type="transmembrane region" description="Helical" evidence="11">
    <location>
        <begin position="248"/>
        <end position="273"/>
    </location>
</feature>
<feature type="transmembrane region" description="Helical" evidence="11">
    <location>
        <begin position="305"/>
        <end position="326"/>
    </location>
</feature>
<dbReference type="InterPro" id="IPR000515">
    <property type="entry name" value="MetI-like"/>
</dbReference>
<evidence type="ECO:0000256" key="10">
    <source>
        <dbReference type="ARBA" id="ARBA00041109"/>
    </source>
</evidence>
<accession>A0A7C2B5E5</accession>
<evidence type="ECO:0000256" key="6">
    <source>
        <dbReference type="ARBA" id="ARBA00022597"/>
    </source>
</evidence>
<evidence type="ECO:0000256" key="7">
    <source>
        <dbReference type="ARBA" id="ARBA00022692"/>
    </source>
</evidence>
<dbReference type="AlphaFoldDB" id="A0A7C2B5E5"/>
<keyword evidence="6" id="KW-0762">Sugar transport</keyword>
<dbReference type="InterPro" id="IPR050901">
    <property type="entry name" value="BP-dep_ABC_trans_perm"/>
</dbReference>
<comment type="function">
    <text evidence="1">Part of the ABC transporter complex MalEFGK involved in maltose/maltodextrin import. Probably responsible for the translocation of the substrate across the membrane.</text>
</comment>
<dbReference type="GO" id="GO:0005886">
    <property type="term" value="C:plasma membrane"/>
    <property type="evidence" value="ECO:0007669"/>
    <property type="project" value="UniProtKB-SubCell"/>
</dbReference>
<feature type="transmembrane region" description="Helical" evidence="11">
    <location>
        <begin position="140"/>
        <end position="160"/>
    </location>
</feature>
<dbReference type="Pfam" id="PF00528">
    <property type="entry name" value="BPD_transp_1"/>
    <property type="match status" value="1"/>
</dbReference>
<feature type="transmembrane region" description="Helical" evidence="11">
    <location>
        <begin position="21"/>
        <end position="43"/>
    </location>
</feature>
<feature type="transmembrane region" description="Helical" evidence="11">
    <location>
        <begin position="207"/>
        <end position="227"/>
    </location>
</feature>
<comment type="caution">
    <text evidence="13">The sequence shown here is derived from an EMBL/GenBank/DDBJ whole genome shotgun (WGS) entry which is preliminary data.</text>
</comment>
<reference evidence="13" key="1">
    <citation type="journal article" date="2020" name="mSystems">
        <title>Genome- and Community-Level Interaction Insights into Carbon Utilization and Element Cycling Functions of Hydrothermarchaeota in Hydrothermal Sediment.</title>
        <authorList>
            <person name="Zhou Z."/>
            <person name="Liu Y."/>
            <person name="Xu W."/>
            <person name="Pan J."/>
            <person name="Luo Z.H."/>
            <person name="Li M."/>
        </authorList>
    </citation>
    <scope>NUCLEOTIDE SEQUENCE [LARGE SCALE GENOMIC DNA]</scope>
    <source>
        <strain evidence="13">SpSt-222</strain>
    </source>
</reference>
<evidence type="ECO:0000313" key="13">
    <source>
        <dbReference type="EMBL" id="HEF64403.1"/>
    </source>
</evidence>
<evidence type="ECO:0000259" key="12">
    <source>
        <dbReference type="PROSITE" id="PS50928"/>
    </source>
</evidence>
<dbReference type="CDD" id="cd06261">
    <property type="entry name" value="TM_PBP2"/>
    <property type="match status" value="1"/>
</dbReference>
<evidence type="ECO:0000256" key="2">
    <source>
        <dbReference type="ARBA" id="ARBA00004651"/>
    </source>
</evidence>
<dbReference type="GO" id="GO:0055085">
    <property type="term" value="P:transmembrane transport"/>
    <property type="evidence" value="ECO:0007669"/>
    <property type="project" value="InterPro"/>
</dbReference>
<name>A0A7C2B5E5_THERO</name>
<comment type="subcellular location">
    <subcellularLocation>
        <location evidence="2 11">Cell membrane</location>
        <topology evidence="2 11">Multi-pass membrane protein</topology>
    </subcellularLocation>
</comment>